<feature type="non-terminal residue" evidence="1">
    <location>
        <position position="134"/>
    </location>
</feature>
<comment type="caution">
    <text evidence="1">The sequence shown here is derived from an EMBL/GenBank/DDBJ whole genome shotgun (WGS) entry which is preliminary data.</text>
</comment>
<protein>
    <submittedName>
        <fullName evidence="1">Uncharacterized protein</fullName>
    </submittedName>
</protein>
<reference evidence="1 2" key="1">
    <citation type="journal article" date="2019" name="Int. J. Syst. Evol. Microbiol.">
        <title>The Global Catalogue of Microorganisms (GCM) 10K type strain sequencing project: providing services to taxonomists for standard genome sequencing and annotation.</title>
        <authorList>
            <consortium name="The Broad Institute Genomics Platform"/>
            <consortium name="The Broad Institute Genome Sequencing Center for Infectious Disease"/>
            <person name="Wu L."/>
            <person name="Ma J."/>
        </authorList>
    </citation>
    <scope>NUCLEOTIDE SEQUENCE [LARGE SCALE GENOMIC DNA]</scope>
    <source>
        <strain evidence="1 2">CGMCC 1.3239</strain>
    </source>
</reference>
<name>A0ABD5SEN0_9EURY</name>
<organism evidence="1 2">
    <name type="scientific">Halorubrum tibetense</name>
    <dbReference type="NCBI Taxonomy" id="175631"/>
    <lineage>
        <taxon>Archaea</taxon>
        <taxon>Methanobacteriati</taxon>
        <taxon>Methanobacteriota</taxon>
        <taxon>Stenosarchaea group</taxon>
        <taxon>Halobacteria</taxon>
        <taxon>Halobacteriales</taxon>
        <taxon>Haloferacaceae</taxon>
        <taxon>Halorubrum</taxon>
    </lineage>
</organism>
<dbReference type="EMBL" id="JBHSWW010000745">
    <property type="protein sequence ID" value="MFC6755364.1"/>
    <property type="molecule type" value="Genomic_DNA"/>
</dbReference>
<gene>
    <name evidence="1" type="ORF">ACFQEU_18090</name>
</gene>
<evidence type="ECO:0000313" key="2">
    <source>
        <dbReference type="Proteomes" id="UP001596442"/>
    </source>
</evidence>
<proteinExistence type="predicted"/>
<sequence>MPRTHFSLLTALSLTAFLVACGGGGGSSNSTPDTGGETVTDTTPNAFNFTALADAALNTAYESEAFTLAGINAETSISISGGEYAVNGGNFSTSAGKVNNGDSIVVRVTSSSEHNTASSATLTIGDVNASFSVT</sequence>
<accession>A0ABD5SEN0</accession>
<dbReference type="Proteomes" id="UP001596442">
    <property type="component" value="Unassembled WGS sequence"/>
</dbReference>
<dbReference type="RefSeq" id="WP_379784416.1">
    <property type="nucleotide sequence ID" value="NZ_JBHSWW010000745.1"/>
</dbReference>
<dbReference type="AlphaFoldDB" id="A0ABD5SEN0"/>
<evidence type="ECO:0000313" key="1">
    <source>
        <dbReference type="EMBL" id="MFC6755364.1"/>
    </source>
</evidence>
<keyword evidence="2" id="KW-1185">Reference proteome</keyword>
<dbReference type="PROSITE" id="PS51257">
    <property type="entry name" value="PROKAR_LIPOPROTEIN"/>
    <property type="match status" value="1"/>
</dbReference>